<dbReference type="Pfam" id="PF05170">
    <property type="entry name" value="AsmA"/>
    <property type="match status" value="1"/>
</dbReference>
<dbReference type="STRING" id="318161.Sden_2024"/>
<dbReference type="GO" id="GO:0005886">
    <property type="term" value="C:plasma membrane"/>
    <property type="evidence" value="ECO:0007669"/>
    <property type="project" value="TreeGrafter"/>
</dbReference>
<evidence type="ECO:0000259" key="1">
    <source>
        <dbReference type="Pfam" id="PF05170"/>
    </source>
</evidence>
<feature type="domain" description="AsmA" evidence="1">
    <location>
        <begin position="5"/>
        <end position="265"/>
    </location>
</feature>
<organism evidence="2 3">
    <name type="scientific">Shewanella denitrificans (strain OS217 / ATCC BAA-1090 / DSM 15013)</name>
    <dbReference type="NCBI Taxonomy" id="318161"/>
    <lineage>
        <taxon>Bacteria</taxon>
        <taxon>Pseudomonadati</taxon>
        <taxon>Pseudomonadota</taxon>
        <taxon>Gammaproteobacteria</taxon>
        <taxon>Alteromonadales</taxon>
        <taxon>Shewanellaceae</taxon>
        <taxon>Shewanella</taxon>
    </lineage>
</organism>
<dbReference type="InterPro" id="IPR052894">
    <property type="entry name" value="AsmA-related"/>
</dbReference>
<dbReference type="OrthoDB" id="9766390at2"/>
<dbReference type="PANTHER" id="PTHR30441:SF4">
    <property type="entry name" value="PROTEIN ASMA"/>
    <property type="match status" value="1"/>
</dbReference>
<dbReference type="InterPro" id="IPR007844">
    <property type="entry name" value="AsmA"/>
</dbReference>
<dbReference type="EMBL" id="CP000302">
    <property type="protein sequence ID" value="ABE55307.1"/>
    <property type="molecule type" value="Genomic_DNA"/>
</dbReference>
<dbReference type="GO" id="GO:0090313">
    <property type="term" value="P:regulation of protein targeting to membrane"/>
    <property type="evidence" value="ECO:0007669"/>
    <property type="project" value="TreeGrafter"/>
</dbReference>
<protein>
    <submittedName>
        <fullName evidence="2">AsmA</fullName>
    </submittedName>
</protein>
<dbReference type="Proteomes" id="UP000001982">
    <property type="component" value="Chromosome"/>
</dbReference>
<dbReference type="HOGENOM" id="CLU_012870_0_1_6"/>
<dbReference type="KEGG" id="sdn:Sden_2024"/>
<evidence type="ECO:0000313" key="3">
    <source>
        <dbReference type="Proteomes" id="UP000001982"/>
    </source>
</evidence>
<dbReference type="AlphaFoldDB" id="Q12ML9"/>
<proteinExistence type="predicted"/>
<name>Q12ML9_SHEDO</name>
<dbReference type="RefSeq" id="WP_011496463.1">
    <property type="nucleotide sequence ID" value="NC_007954.1"/>
</dbReference>
<gene>
    <name evidence="2" type="ordered locus">Sden_2024</name>
</gene>
<accession>Q12ML9</accession>
<dbReference type="PANTHER" id="PTHR30441">
    <property type="entry name" value="DUF748 DOMAIN-CONTAINING PROTEIN"/>
    <property type="match status" value="1"/>
</dbReference>
<evidence type="ECO:0000313" key="2">
    <source>
        <dbReference type="EMBL" id="ABE55307.1"/>
    </source>
</evidence>
<sequence length="614" mass="66296">MKLIKWLLAIALTLCVSLVLYITLLFDVNAFKPELIELVKKQTGRELQIKQDLSWSFFPKLGIDLGGIILSNPQGFKTDEMIKVKGVVASVALKPLFSNKVQIEQLLLDGVEINLVTTQDGRSSLDGLVAENAPNRAPEVTQESLSKGSGQFTMDELSIGGVRVTNAKVNIINLAQDSLTTLNLKEFTLGKFSLGQASQLQYEFEMAANINVSSQGKGLLTVSSDLSKLSIDGLDIKTTMSGDALPETINTAMIGALSLDINRQALQLTLDKLSAQDFSGSADIGVNYANPIPKINLSLVLDEMDLDPYLPAEEGDPATDIHESSTTVAALEPDLSALKTLDVNLKVKIAAIKAAKLKTENWQIAMKVKNGKLTIKEFSLDLYQGKMNLTASLDANQTIARYQFEQSLKDVQIRPLLMDAAELEVLSGTANFSMAGTGQSLIPTKLKQNLVADGAFEVADGALYGVNIPQMLRTAQAKLSGELSAVDTQELKTDFSRLTGSFNIKEASVTNPDLAISAPLLRIAGAGSLDIISQAIDYKLTTRVVGSLAGQEEQANPLKGLDIPLKIYGTVQEPEYGLDTSGLLDAKLKQETEKVKEKVKDKLKDGLLKRLGDL</sequence>
<keyword evidence="3" id="KW-1185">Reference proteome</keyword>
<reference evidence="2 3" key="1">
    <citation type="submission" date="2006-03" db="EMBL/GenBank/DDBJ databases">
        <title>Complete sequence of Shewanella denitrificans OS217.</title>
        <authorList>
            <consortium name="US DOE Joint Genome Institute"/>
            <person name="Copeland A."/>
            <person name="Lucas S."/>
            <person name="Lapidus A."/>
            <person name="Barry K."/>
            <person name="Detter J.C."/>
            <person name="Glavina del Rio T."/>
            <person name="Hammon N."/>
            <person name="Israni S."/>
            <person name="Dalin E."/>
            <person name="Tice H."/>
            <person name="Pitluck S."/>
            <person name="Brettin T."/>
            <person name="Bruce D."/>
            <person name="Han C."/>
            <person name="Tapia R."/>
            <person name="Gilna P."/>
            <person name="Kiss H."/>
            <person name="Schmutz J."/>
            <person name="Larimer F."/>
            <person name="Land M."/>
            <person name="Hauser L."/>
            <person name="Kyrpides N."/>
            <person name="Lykidis A."/>
            <person name="Richardson P."/>
        </authorList>
    </citation>
    <scope>NUCLEOTIDE SEQUENCE [LARGE SCALE GENOMIC DNA]</scope>
    <source>
        <strain evidence="3">OS217 / ATCC BAA-1090 / DSM 15013</strain>
    </source>
</reference>
<dbReference type="eggNOG" id="COG2982">
    <property type="taxonomic scope" value="Bacteria"/>
</dbReference>